<proteinExistence type="inferred from homology"/>
<dbReference type="PANTHER" id="PTHR11932">
    <property type="entry name" value="CULLIN"/>
    <property type="match status" value="1"/>
</dbReference>
<sequence>MILKYIPLDEGMMIMDEAIVKAKKIIEGYPETKFSGEEYQRCVYFMCTYHSSNEKTMQLYEKFRNSLEESIFSTVLPTLVNKQGANLLREFVVIWSNYKLMARWLCRFFEYLDRFFIPQHIELESLNGISFSCFRDLVFKKLYCRLIEAALTLINQEREGQQIDCVLLKNVLDIFVEISDYKGANYYEDFERIMLTEISGYYSRLASEWLLYDSSAEYVQKVFWCLNREKQRARQYLHPDTEIKIVQVVRYHLLDQIANKLMEKRQAENSGMVTDYQWYCNACECTYLLQVLLVVFGEAILLDHLVGLELEVSGSWSIIIRRNIVEMCWHVPSRGKFFNITRRMALDANGKFSTYMLNLF</sequence>
<dbReference type="InterPro" id="IPR001373">
    <property type="entry name" value="Cullin_N"/>
</dbReference>
<dbReference type="GO" id="GO:0006511">
    <property type="term" value="P:ubiquitin-dependent protein catabolic process"/>
    <property type="evidence" value="ECO:0007669"/>
    <property type="project" value="InterPro"/>
</dbReference>
<dbReference type="Pfam" id="PF00888">
    <property type="entry name" value="Cullin"/>
    <property type="match status" value="1"/>
</dbReference>
<dbReference type="GO" id="GO:0031625">
    <property type="term" value="F:ubiquitin protein ligase binding"/>
    <property type="evidence" value="ECO:0007669"/>
    <property type="project" value="InterPro"/>
</dbReference>
<comment type="similarity">
    <text evidence="1">Belongs to the cullin family.</text>
</comment>
<name>A0A0B0PT35_GOSAR</name>
<protein>
    <submittedName>
        <fullName evidence="3">Cullin-1-like protein</fullName>
    </submittedName>
</protein>
<accession>A0A0B0PT35</accession>
<feature type="domain" description="Cullin N-terminal" evidence="2">
    <location>
        <begin position="24"/>
        <end position="265"/>
    </location>
</feature>
<keyword evidence="4" id="KW-1185">Reference proteome</keyword>
<evidence type="ECO:0000313" key="4">
    <source>
        <dbReference type="Proteomes" id="UP000032142"/>
    </source>
</evidence>
<dbReference type="InterPro" id="IPR016159">
    <property type="entry name" value="Cullin_repeat-like_dom_sf"/>
</dbReference>
<gene>
    <name evidence="3" type="ORF">F383_01850</name>
</gene>
<evidence type="ECO:0000259" key="2">
    <source>
        <dbReference type="Pfam" id="PF00888"/>
    </source>
</evidence>
<dbReference type="InterPro" id="IPR045093">
    <property type="entry name" value="Cullin"/>
</dbReference>
<dbReference type="EMBL" id="KN437334">
    <property type="protein sequence ID" value="KHG26571.1"/>
    <property type="molecule type" value="Genomic_DNA"/>
</dbReference>
<dbReference type="AlphaFoldDB" id="A0A0B0PT35"/>
<organism evidence="3 4">
    <name type="scientific">Gossypium arboreum</name>
    <name type="common">Tree cotton</name>
    <name type="synonym">Gossypium nanking</name>
    <dbReference type="NCBI Taxonomy" id="29729"/>
    <lineage>
        <taxon>Eukaryota</taxon>
        <taxon>Viridiplantae</taxon>
        <taxon>Streptophyta</taxon>
        <taxon>Embryophyta</taxon>
        <taxon>Tracheophyta</taxon>
        <taxon>Spermatophyta</taxon>
        <taxon>Magnoliopsida</taxon>
        <taxon>eudicotyledons</taxon>
        <taxon>Gunneridae</taxon>
        <taxon>Pentapetalae</taxon>
        <taxon>rosids</taxon>
        <taxon>malvids</taxon>
        <taxon>Malvales</taxon>
        <taxon>Malvaceae</taxon>
        <taxon>Malvoideae</taxon>
        <taxon>Gossypium</taxon>
    </lineage>
</organism>
<dbReference type="SUPFAM" id="SSF74788">
    <property type="entry name" value="Cullin repeat-like"/>
    <property type="match status" value="1"/>
</dbReference>
<evidence type="ECO:0000256" key="1">
    <source>
        <dbReference type="ARBA" id="ARBA00006019"/>
    </source>
</evidence>
<reference evidence="4" key="1">
    <citation type="submission" date="2014-09" db="EMBL/GenBank/DDBJ databases">
        <authorList>
            <person name="Mudge J."/>
            <person name="Ramaraj T."/>
            <person name="Lindquist I.E."/>
            <person name="Bharti A.K."/>
            <person name="Sundararajan A."/>
            <person name="Cameron C.T."/>
            <person name="Woodward J.E."/>
            <person name="May G.D."/>
            <person name="Brubaker C."/>
            <person name="Broadhvest J."/>
            <person name="Wilkins T.A."/>
        </authorList>
    </citation>
    <scope>NUCLEOTIDE SEQUENCE</scope>
    <source>
        <strain evidence="4">cv. AKA8401</strain>
    </source>
</reference>
<evidence type="ECO:0000313" key="3">
    <source>
        <dbReference type="EMBL" id="KHG26571.1"/>
    </source>
</evidence>
<dbReference type="Proteomes" id="UP000032142">
    <property type="component" value="Unassembled WGS sequence"/>
</dbReference>
<dbReference type="Gene3D" id="1.20.1310.10">
    <property type="entry name" value="Cullin Repeats"/>
    <property type="match status" value="2"/>
</dbReference>